<organism evidence="2 3">
    <name type="scientific">Paramagnetospirillum kuznetsovii</name>
    <dbReference type="NCBI Taxonomy" id="2053833"/>
    <lineage>
        <taxon>Bacteria</taxon>
        <taxon>Pseudomonadati</taxon>
        <taxon>Pseudomonadota</taxon>
        <taxon>Alphaproteobacteria</taxon>
        <taxon>Rhodospirillales</taxon>
        <taxon>Magnetospirillaceae</taxon>
        <taxon>Paramagnetospirillum</taxon>
    </lineage>
</organism>
<comment type="caution">
    <text evidence="2">The sequence shown here is derived from an EMBL/GenBank/DDBJ whole genome shotgun (WGS) entry which is preliminary data.</text>
</comment>
<accession>A0A364NSE1</accession>
<sequence length="358" mass="39771">MRGSFRSGYAAPLNRGQQHGDQVAPFRNTQGERDRQWKDRPMCAEYMPAQPSSSRRSWEDLRTLERDYFLLAAFGGPSEWQPVMENLDLDRVEAARIANAMSPLAQPPKSIEERSQREQDALTFLANRPLGSALKEAMGRRDGSLEMPLEESAAQFRARDGAPSEVRTGAFYHPTNEVRPRYGHEGQGPRGGVTATLNAALKAARNASYHMSRTLSGGAKRHLLPRIEAIGVAIRKGAGEMISAVATRQGRASVNPLMSMAAENSAGITPTSDQDLREASVERWRQMGETIKAMTVASALRGYPPALEFVRIIAPDIGPSDDSRIRVSLRRYRHIQRALKRGDSLFYRAYRWALPPEG</sequence>
<name>A0A364NSE1_9PROT</name>
<evidence type="ECO:0000313" key="2">
    <source>
        <dbReference type="EMBL" id="RAU20011.1"/>
    </source>
</evidence>
<protein>
    <submittedName>
        <fullName evidence="2">Uncharacterized protein</fullName>
    </submittedName>
</protein>
<evidence type="ECO:0000313" key="3">
    <source>
        <dbReference type="Proteomes" id="UP000251075"/>
    </source>
</evidence>
<dbReference type="Proteomes" id="UP000251075">
    <property type="component" value="Unassembled WGS sequence"/>
</dbReference>
<dbReference type="EMBL" id="PGTO01000043">
    <property type="protein sequence ID" value="RAU20011.1"/>
    <property type="molecule type" value="Genomic_DNA"/>
</dbReference>
<keyword evidence="3" id="KW-1185">Reference proteome</keyword>
<evidence type="ECO:0000256" key="1">
    <source>
        <dbReference type="SAM" id="MobiDB-lite"/>
    </source>
</evidence>
<feature type="compositionally biased region" description="Basic and acidic residues" evidence="1">
    <location>
        <begin position="30"/>
        <end position="42"/>
    </location>
</feature>
<reference evidence="2 3" key="1">
    <citation type="submission" date="2017-11" db="EMBL/GenBank/DDBJ databases">
        <title>Draft genome sequence of magnetotactic bacterium Magnetospirillum kuznetsovii LBB-42.</title>
        <authorList>
            <person name="Grouzdev D.S."/>
            <person name="Rysina M.S."/>
            <person name="Baslerov R.V."/>
            <person name="Koziaeva V."/>
        </authorList>
    </citation>
    <scope>NUCLEOTIDE SEQUENCE [LARGE SCALE GENOMIC DNA]</scope>
    <source>
        <strain evidence="2 3">LBB-42</strain>
    </source>
</reference>
<gene>
    <name evidence="2" type="ORF">CU669_20620</name>
</gene>
<dbReference type="AlphaFoldDB" id="A0A364NSE1"/>
<proteinExistence type="predicted"/>
<feature type="region of interest" description="Disordered" evidence="1">
    <location>
        <begin position="1"/>
        <end position="42"/>
    </location>
</feature>